<name>M3A5C5_9PROT</name>
<accession>M3A5C5</accession>
<evidence type="ECO:0000259" key="4">
    <source>
        <dbReference type="Pfam" id="PF13458"/>
    </source>
</evidence>
<dbReference type="eggNOG" id="COG0683">
    <property type="taxonomic scope" value="Bacteria"/>
</dbReference>
<reference evidence="5 6" key="1">
    <citation type="journal article" date="2014" name="Genome Announc.">
        <title>Draft Genome Sequence of Magnetospirillum sp. Strain SO-1, a Freshwater Magnetotactic Bacterium Isolated from the Ol'khovka River, Russia.</title>
        <authorList>
            <person name="Grouzdev D.S."/>
            <person name="Dziuba M.V."/>
            <person name="Sukhacheva M.S."/>
            <person name="Mardanov A.V."/>
            <person name="Beletskiy A.V."/>
            <person name="Kuznetsov B.B."/>
            <person name="Skryabin K.G."/>
        </authorList>
    </citation>
    <scope>NUCLEOTIDE SEQUENCE [LARGE SCALE GENOMIC DNA]</scope>
    <source>
        <strain evidence="5 6">SO-1</strain>
    </source>
</reference>
<dbReference type="CDD" id="cd20014">
    <property type="entry name" value="PBP1_RPA0668_benzoate-like"/>
    <property type="match status" value="1"/>
</dbReference>
<dbReference type="EMBL" id="AONQ01000087">
    <property type="protein sequence ID" value="EME68033.1"/>
    <property type="molecule type" value="Genomic_DNA"/>
</dbReference>
<keyword evidence="2" id="KW-0732">Signal</keyword>
<organism evidence="5 6">
    <name type="scientific">Paramagnetospirillum caucaseum</name>
    <dbReference type="NCBI Taxonomy" id="1244869"/>
    <lineage>
        <taxon>Bacteria</taxon>
        <taxon>Pseudomonadati</taxon>
        <taxon>Pseudomonadota</taxon>
        <taxon>Alphaproteobacteria</taxon>
        <taxon>Rhodospirillales</taxon>
        <taxon>Magnetospirillaceae</taxon>
        <taxon>Paramagnetospirillum</taxon>
    </lineage>
</organism>
<dbReference type="AlphaFoldDB" id="M3A5C5"/>
<evidence type="ECO:0000256" key="1">
    <source>
        <dbReference type="ARBA" id="ARBA00010062"/>
    </source>
</evidence>
<proteinExistence type="inferred from homology"/>
<evidence type="ECO:0000313" key="6">
    <source>
        <dbReference type="Proteomes" id="UP000011744"/>
    </source>
</evidence>
<keyword evidence="6" id="KW-1185">Reference proteome</keyword>
<dbReference type="InterPro" id="IPR051010">
    <property type="entry name" value="BCAA_transport"/>
</dbReference>
<dbReference type="STRING" id="1244869.H261_20497"/>
<sequence length="375" mass="39582">MGFVPTRFAIGQQAKIKVGLLLSHGGAYAGPGIGVTNGIKLALAERGGKIAGREVEFVMVDDESNPAKGPENTHRLVTGEKVDFLVGPVHSGVAMGMVKVARETEVLTIIPNAGFNAATGPLCAKNIFRTSFSNWQANAPMGKVAIDRGYKNVVTITWKYAAGEEMINAFVDRFTDLGGKVVKQMALPFPDTEFQAHLTEIASLKPDAVYAFFAGSGGSKFIKDYAAVGLKSIPLLGPGFLTDGVLPDYAEAAEGILTTLHYADALDNPENHKFRAAYKAAYGKEADFYAVQGYDAGQLMAVGLDAAKGDAAAKAAIIAAMEKAEIKSPRGTFTLSKSHNPIQDVYLRQVKGGKEVVLGVAQKAVNDPGTGCKIA</sequence>
<comment type="similarity">
    <text evidence="1">Belongs to the leucine-binding protein family.</text>
</comment>
<evidence type="ECO:0000313" key="5">
    <source>
        <dbReference type="EMBL" id="EME68033.1"/>
    </source>
</evidence>
<keyword evidence="3" id="KW-0029">Amino-acid transport</keyword>
<dbReference type="Gene3D" id="3.40.50.2300">
    <property type="match status" value="2"/>
</dbReference>
<evidence type="ECO:0000256" key="3">
    <source>
        <dbReference type="ARBA" id="ARBA00022970"/>
    </source>
</evidence>
<gene>
    <name evidence="5" type="ORF">H261_20497</name>
</gene>
<dbReference type="PANTHER" id="PTHR30483:SF6">
    <property type="entry name" value="PERIPLASMIC BINDING PROTEIN OF ABC TRANSPORTER FOR NATURAL AMINO ACIDS"/>
    <property type="match status" value="1"/>
</dbReference>
<dbReference type="PATRIC" id="fig|1244869.3.peg.4069"/>
<feature type="domain" description="Leucine-binding protein" evidence="4">
    <location>
        <begin position="15"/>
        <end position="354"/>
    </location>
</feature>
<dbReference type="GO" id="GO:0006865">
    <property type="term" value="P:amino acid transport"/>
    <property type="evidence" value="ECO:0007669"/>
    <property type="project" value="UniProtKB-KW"/>
</dbReference>
<dbReference type="Proteomes" id="UP000011744">
    <property type="component" value="Unassembled WGS sequence"/>
</dbReference>
<evidence type="ECO:0000256" key="2">
    <source>
        <dbReference type="ARBA" id="ARBA00022729"/>
    </source>
</evidence>
<dbReference type="InterPro" id="IPR028081">
    <property type="entry name" value="Leu-bd"/>
</dbReference>
<protein>
    <submittedName>
        <fullName evidence="5">ABC-type branched-chain amino acid transport system protein</fullName>
    </submittedName>
</protein>
<dbReference type="Pfam" id="PF13458">
    <property type="entry name" value="Peripla_BP_6"/>
    <property type="match status" value="1"/>
</dbReference>
<dbReference type="InterPro" id="IPR028082">
    <property type="entry name" value="Peripla_BP_I"/>
</dbReference>
<dbReference type="SUPFAM" id="SSF53822">
    <property type="entry name" value="Periplasmic binding protein-like I"/>
    <property type="match status" value="1"/>
</dbReference>
<dbReference type="PANTHER" id="PTHR30483">
    <property type="entry name" value="LEUCINE-SPECIFIC-BINDING PROTEIN"/>
    <property type="match status" value="1"/>
</dbReference>
<comment type="caution">
    <text evidence="5">The sequence shown here is derived from an EMBL/GenBank/DDBJ whole genome shotgun (WGS) entry which is preliminary data.</text>
</comment>
<keyword evidence="3" id="KW-0813">Transport</keyword>